<sequence length="92" mass="10334">MESRFQRGREKIFNKLDFPTDVALDLPKIIVTGNREITIENHRGIMAFENSLIKINSRIGAITIMGEGFEILFIGDNTITISGIFKGISYEG</sequence>
<dbReference type="InterPro" id="IPR022476">
    <property type="entry name" value="Spore_YabP/YqfC"/>
</dbReference>
<dbReference type="RefSeq" id="WP_219777574.1">
    <property type="nucleotide sequence ID" value="NZ_JAHXPT010000001.1"/>
</dbReference>
<evidence type="ECO:0000313" key="1">
    <source>
        <dbReference type="EMBL" id="MBW6408506.1"/>
    </source>
</evidence>
<dbReference type="NCBIfam" id="TIGR02856">
    <property type="entry name" value="spore_yqfC"/>
    <property type="match status" value="1"/>
</dbReference>
<dbReference type="EMBL" id="JAHXPT010000001">
    <property type="protein sequence ID" value="MBW6408506.1"/>
    <property type="molecule type" value="Genomic_DNA"/>
</dbReference>
<comment type="caution">
    <text evidence="1">The sequence shown here is derived from an EMBL/GenBank/DDBJ whole genome shotgun (WGS) entry which is preliminary data.</text>
</comment>
<name>A0ABS7AJB0_9CLOT</name>
<dbReference type="InterPro" id="IPR022477">
    <property type="entry name" value="Spore_YqfC"/>
</dbReference>
<dbReference type="Pfam" id="PF07873">
    <property type="entry name" value="YabP"/>
    <property type="match status" value="1"/>
</dbReference>
<gene>
    <name evidence="1" type="primary">yqfC</name>
    <name evidence="1" type="ORF">KYD98_00205</name>
</gene>
<dbReference type="Proteomes" id="UP001519921">
    <property type="component" value="Unassembled WGS sequence"/>
</dbReference>
<organism evidence="1 2">
    <name type="scientific">Clostridium weizhouense</name>
    <dbReference type="NCBI Taxonomy" id="2859781"/>
    <lineage>
        <taxon>Bacteria</taxon>
        <taxon>Bacillati</taxon>
        <taxon>Bacillota</taxon>
        <taxon>Clostridia</taxon>
        <taxon>Eubacteriales</taxon>
        <taxon>Clostridiaceae</taxon>
        <taxon>Clostridium</taxon>
    </lineage>
</organism>
<reference evidence="1 2" key="1">
    <citation type="submission" date="2021-07" db="EMBL/GenBank/DDBJ databases">
        <title>Clostridium weizhouense sp. nov., an anaerobic bacterium isolated from activated sludge of Petroleum wastewater.</title>
        <authorList>
            <person name="Li Q."/>
        </authorList>
    </citation>
    <scope>NUCLEOTIDE SEQUENCE [LARGE SCALE GENOMIC DNA]</scope>
    <source>
        <strain evidence="1 2">YB-6</strain>
    </source>
</reference>
<keyword evidence="2" id="KW-1185">Reference proteome</keyword>
<accession>A0ABS7AJB0</accession>
<evidence type="ECO:0000313" key="2">
    <source>
        <dbReference type="Proteomes" id="UP001519921"/>
    </source>
</evidence>
<protein>
    <submittedName>
        <fullName evidence="1">Sporulation protein YqfC</fullName>
    </submittedName>
</protein>
<proteinExistence type="predicted"/>